<dbReference type="AlphaFoldDB" id="A0A8K0KH19"/>
<dbReference type="EMBL" id="KZ308768">
    <property type="protein sequence ID" value="KAG8234074.1"/>
    <property type="molecule type" value="Genomic_DNA"/>
</dbReference>
<organism evidence="1 2">
    <name type="scientific">Ladona fulva</name>
    <name type="common">Scarce chaser dragonfly</name>
    <name type="synonym">Libellula fulva</name>
    <dbReference type="NCBI Taxonomy" id="123851"/>
    <lineage>
        <taxon>Eukaryota</taxon>
        <taxon>Metazoa</taxon>
        <taxon>Ecdysozoa</taxon>
        <taxon>Arthropoda</taxon>
        <taxon>Hexapoda</taxon>
        <taxon>Insecta</taxon>
        <taxon>Pterygota</taxon>
        <taxon>Palaeoptera</taxon>
        <taxon>Odonata</taxon>
        <taxon>Epiprocta</taxon>
        <taxon>Anisoptera</taxon>
        <taxon>Libelluloidea</taxon>
        <taxon>Libellulidae</taxon>
        <taxon>Ladona</taxon>
    </lineage>
</organism>
<accession>A0A8K0KH19</accession>
<comment type="caution">
    <text evidence="1">The sequence shown here is derived from an EMBL/GenBank/DDBJ whole genome shotgun (WGS) entry which is preliminary data.</text>
</comment>
<evidence type="ECO:0000313" key="1">
    <source>
        <dbReference type="EMBL" id="KAG8234074.1"/>
    </source>
</evidence>
<dbReference type="OrthoDB" id="1607513at2759"/>
<dbReference type="Proteomes" id="UP000792457">
    <property type="component" value="Unassembled WGS sequence"/>
</dbReference>
<dbReference type="InterPro" id="IPR012337">
    <property type="entry name" value="RNaseH-like_sf"/>
</dbReference>
<reference evidence="1" key="1">
    <citation type="submission" date="2013-04" db="EMBL/GenBank/DDBJ databases">
        <authorList>
            <person name="Qu J."/>
            <person name="Murali S.C."/>
            <person name="Bandaranaike D."/>
            <person name="Bellair M."/>
            <person name="Blankenburg K."/>
            <person name="Chao H."/>
            <person name="Dinh H."/>
            <person name="Doddapaneni H."/>
            <person name="Downs B."/>
            <person name="Dugan-Rocha S."/>
            <person name="Elkadiri S."/>
            <person name="Gnanaolivu R.D."/>
            <person name="Hernandez B."/>
            <person name="Javaid M."/>
            <person name="Jayaseelan J.C."/>
            <person name="Lee S."/>
            <person name="Li M."/>
            <person name="Ming W."/>
            <person name="Munidasa M."/>
            <person name="Muniz J."/>
            <person name="Nguyen L."/>
            <person name="Ongeri F."/>
            <person name="Osuji N."/>
            <person name="Pu L.-L."/>
            <person name="Puazo M."/>
            <person name="Qu C."/>
            <person name="Quiroz J."/>
            <person name="Raj R."/>
            <person name="Weissenberger G."/>
            <person name="Xin Y."/>
            <person name="Zou X."/>
            <person name="Han Y."/>
            <person name="Richards S."/>
            <person name="Worley K."/>
            <person name="Muzny D."/>
            <person name="Gibbs R."/>
        </authorList>
    </citation>
    <scope>NUCLEOTIDE SEQUENCE</scope>
    <source>
        <strain evidence="1">Sampled in the wild</strain>
    </source>
</reference>
<keyword evidence="2" id="KW-1185">Reference proteome</keyword>
<name>A0A8K0KH19_LADFU</name>
<gene>
    <name evidence="1" type="ORF">J437_LFUL013570</name>
</gene>
<evidence type="ECO:0000313" key="2">
    <source>
        <dbReference type="Proteomes" id="UP000792457"/>
    </source>
</evidence>
<dbReference type="SUPFAM" id="SSF53098">
    <property type="entry name" value="Ribonuclease H-like"/>
    <property type="match status" value="1"/>
</dbReference>
<sequence length="177" mass="19953">MLRHLLEVKTSLTLELTCPPRSPPALTNRQWEILEDCIPLLNPLEELSGDKYMTSSMIIPLIMGAQHLVIISKPATTVGERLKEVLLENFSKRLSPYEKQIIPSTATILDPRFKKMAFGLEENASEAYNHIQDEADVLHLRENVGASMSEEEIHTSTSKESSLCGPFLRKKLQIKAQ</sequence>
<proteinExistence type="predicted"/>
<protein>
    <submittedName>
        <fullName evidence="1">Uncharacterized protein</fullName>
    </submittedName>
</protein>
<reference evidence="1" key="2">
    <citation type="submission" date="2017-10" db="EMBL/GenBank/DDBJ databases">
        <title>Ladona fulva Genome sequencing and assembly.</title>
        <authorList>
            <person name="Murali S."/>
            <person name="Richards S."/>
            <person name="Bandaranaike D."/>
            <person name="Bellair M."/>
            <person name="Blankenburg K."/>
            <person name="Chao H."/>
            <person name="Dinh H."/>
            <person name="Doddapaneni H."/>
            <person name="Dugan-Rocha S."/>
            <person name="Elkadiri S."/>
            <person name="Gnanaolivu R."/>
            <person name="Hernandez B."/>
            <person name="Skinner E."/>
            <person name="Javaid M."/>
            <person name="Lee S."/>
            <person name="Li M."/>
            <person name="Ming W."/>
            <person name="Munidasa M."/>
            <person name="Muniz J."/>
            <person name="Nguyen L."/>
            <person name="Hughes D."/>
            <person name="Osuji N."/>
            <person name="Pu L.-L."/>
            <person name="Puazo M."/>
            <person name="Qu C."/>
            <person name="Quiroz J."/>
            <person name="Raj R."/>
            <person name="Weissenberger G."/>
            <person name="Xin Y."/>
            <person name="Zou X."/>
            <person name="Han Y."/>
            <person name="Worley K."/>
            <person name="Muzny D."/>
            <person name="Gibbs R."/>
        </authorList>
    </citation>
    <scope>NUCLEOTIDE SEQUENCE</scope>
    <source>
        <strain evidence="1">Sampled in the wild</strain>
    </source>
</reference>